<evidence type="ECO:0000313" key="2">
    <source>
        <dbReference type="EMBL" id="RZN70539.1"/>
    </source>
</evidence>
<sequence length="97" mass="10315">MTDVVLLAEGTSFWSILLEGALKWLFGIICGGLCCGWCVSKPIECCLLPTTIIGVPGFVINIIARVCSFPCSIPGRCVGKIIGDVFSKYIFGLAGKI</sequence>
<organism evidence="2 3">
    <name type="scientific">Candidatus Methanolliviera hydrocarbonicum</name>
    <dbReference type="NCBI Taxonomy" id="2491085"/>
    <lineage>
        <taxon>Archaea</taxon>
        <taxon>Methanobacteriati</taxon>
        <taxon>Methanobacteriota</taxon>
        <taxon>Candidatus Methanoliparia</taxon>
        <taxon>Candidatus Methanoliparales</taxon>
        <taxon>Candidatus Methanollivieraceae</taxon>
        <taxon>Candidatus Methanolliviera</taxon>
    </lineage>
</organism>
<keyword evidence="1" id="KW-1133">Transmembrane helix</keyword>
<name>A0A520KXF4_9EURY</name>
<accession>A0A520KXF4</accession>
<evidence type="ECO:0000256" key="1">
    <source>
        <dbReference type="SAM" id="Phobius"/>
    </source>
</evidence>
<keyword evidence="1" id="KW-0812">Transmembrane</keyword>
<gene>
    <name evidence="2" type="ORF">EF807_03130</name>
</gene>
<keyword evidence="1" id="KW-0472">Membrane</keyword>
<comment type="caution">
    <text evidence="2">The sequence shown here is derived from an EMBL/GenBank/DDBJ whole genome shotgun (WGS) entry which is preliminary data.</text>
</comment>
<feature type="transmembrane region" description="Helical" evidence="1">
    <location>
        <begin position="46"/>
        <end position="64"/>
    </location>
</feature>
<dbReference type="Proteomes" id="UP000320766">
    <property type="component" value="Unassembled WGS sequence"/>
</dbReference>
<evidence type="ECO:0000313" key="3">
    <source>
        <dbReference type="Proteomes" id="UP000320766"/>
    </source>
</evidence>
<dbReference type="AlphaFoldDB" id="A0A520KXF4"/>
<proteinExistence type="predicted"/>
<reference evidence="2 3" key="1">
    <citation type="journal article" date="2019" name="Nat. Microbiol.">
        <title>Wide diversity of methane and short-chain alkane metabolisms in uncultured archaea.</title>
        <authorList>
            <person name="Borrel G."/>
            <person name="Adam P.S."/>
            <person name="McKay L.J."/>
            <person name="Chen L.X."/>
            <person name="Sierra-Garcia I.N."/>
            <person name="Sieber C.M."/>
            <person name="Letourneur Q."/>
            <person name="Ghozlane A."/>
            <person name="Andersen G.L."/>
            <person name="Li W.J."/>
            <person name="Hallam S.J."/>
            <person name="Muyzer G."/>
            <person name="de Oliveira V.M."/>
            <person name="Inskeep W.P."/>
            <person name="Banfield J.F."/>
            <person name="Gribaldo S."/>
        </authorList>
    </citation>
    <scope>NUCLEOTIDE SEQUENCE [LARGE SCALE GENOMIC DNA]</scope>
    <source>
        <strain evidence="2">NM1b</strain>
    </source>
</reference>
<dbReference type="EMBL" id="RXIL01000054">
    <property type="protein sequence ID" value="RZN70539.1"/>
    <property type="molecule type" value="Genomic_DNA"/>
</dbReference>
<feature type="transmembrane region" description="Helical" evidence="1">
    <location>
        <begin position="20"/>
        <end position="39"/>
    </location>
</feature>
<protein>
    <submittedName>
        <fullName evidence="2">Uncharacterized protein</fullName>
    </submittedName>
</protein>